<dbReference type="CDD" id="cd01392">
    <property type="entry name" value="HTH_LacI"/>
    <property type="match status" value="1"/>
</dbReference>
<dbReference type="CDD" id="cd06307">
    <property type="entry name" value="PBP1_sugar_binding"/>
    <property type="match status" value="1"/>
</dbReference>
<gene>
    <name evidence="5" type="ORF">CCGE525_00990</name>
</gene>
<organism evidence="5 6">
    <name type="scientific">Rhizobium jaguaris</name>
    <dbReference type="NCBI Taxonomy" id="1312183"/>
    <lineage>
        <taxon>Bacteria</taxon>
        <taxon>Pseudomonadati</taxon>
        <taxon>Pseudomonadota</taxon>
        <taxon>Alphaproteobacteria</taxon>
        <taxon>Hyphomicrobiales</taxon>
        <taxon>Rhizobiaceae</taxon>
        <taxon>Rhizobium/Agrobacterium group</taxon>
        <taxon>Rhizobium</taxon>
    </lineage>
</organism>
<dbReference type="RefSeq" id="WP_120702651.1">
    <property type="nucleotide sequence ID" value="NZ_CP032694.1"/>
</dbReference>
<keyword evidence="2 5" id="KW-0238">DNA-binding</keyword>
<protein>
    <submittedName>
        <fullName evidence="5">LacI family DNA-binding transcriptional regulator</fullName>
    </submittedName>
</protein>
<dbReference type="Pfam" id="PF13407">
    <property type="entry name" value="Peripla_BP_4"/>
    <property type="match status" value="1"/>
</dbReference>
<dbReference type="Gene3D" id="3.40.50.2300">
    <property type="match status" value="2"/>
</dbReference>
<dbReference type="InterPro" id="IPR000843">
    <property type="entry name" value="HTH_LacI"/>
</dbReference>
<evidence type="ECO:0000313" key="6">
    <source>
        <dbReference type="Proteomes" id="UP000282195"/>
    </source>
</evidence>
<dbReference type="AlphaFoldDB" id="A0A387FEG2"/>
<name>A0A387FEG2_9HYPH</name>
<dbReference type="PANTHER" id="PTHR30146:SF152">
    <property type="entry name" value="TRANSCRIPTIONAL REGULATORY PROTEIN"/>
    <property type="match status" value="1"/>
</dbReference>
<accession>A0A387FEG2</accession>
<dbReference type="SUPFAM" id="SSF47413">
    <property type="entry name" value="lambda repressor-like DNA-binding domains"/>
    <property type="match status" value="1"/>
</dbReference>
<reference evidence="5 6" key="1">
    <citation type="submission" date="2018-10" db="EMBL/GenBank/DDBJ databases">
        <title>Rhizobium etli, R. leguminosarum and a new Rhizobium genospecies from Phaseolus dumosus.</title>
        <authorList>
            <person name="Ramirez-Puebla S.T."/>
            <person name="Rogel-Hernandez M.A."/>
            <person name="Guerrero G."/>
            <person name="Ormeno-Orrillo E."/>
            <person name="Martinez-Romero J.C."/>
            <person name="Negrete-Yankelevich S."/>
            <person name="Martinez-Romero E."/>
        </authorList>
    </citation>
    <scope>NUCLEOTIDE SEQUENCE [LARGE SCALE GENOMIC DNA]</scope>
    <source>
        <strain evidence="5 6">CCGE525</strain>
    </source>
</reference>
<dbReference type="PROSITE" id="PS00356">
    <property type="entry name" value="HTH_LACI_1"/>
    <property type="match status" value="1"/>
</dbReference>
<dbReference type="EMBL" id="CP032694">
    <property type="protein sequence ID" value="AYG57550.1"/>
    <property type="molecule type" value="Genomic_DNA"/>
</dbReference>
<proteinExistence type="predicted"/>
<keyword evidence="6" id="KW-1185">Reference proteome</keyword>
<evidence type="ECO:0000259" key="4">
    <source>
        <dbReference type="PROSITE" id="PS50932"/>
    </source>
</evidence>
<dbReference type="KEGG" id="rjg:CCGE525_00990"/>
<sequence>MSDQTSWKGPTIAEIAKFAGVGTATVDRVLNGRNSVKEATRVKVMDAVSRLTSTPSSTNAQPRQRVIHFLSDSGTSYNRSLELAAVRYQNENPTIECTFEGVNTSEVHPVSFAQKIERAAGDCDGLVVVAREDLTINRALRNVSKKIPLVCLTTDLPNSGRLAYVGNDQTIGGATAAHLMGRLVGQREGKILIVFSAPYRVQEERELGFRRVLRSDFSYLDIEDRLNSNDDGSYSHKNLMQYIESHGPPLGIYNVAGGNFGIGQAIEESGLASKTVFIGHELNSNSRTLLETGLMDIVIGHDVHHEVVLAVRCIEAALDRNPLPTLSPTEIKIYTKYNCSI</sequence>
<keyword evidence="3" id="KW-0804">Transcription</keyword>
<evidence type="ECO:0000256" key="2">
    <source>
        <dbReference type="ARBA" id="ARBA00023125"/>
    </source>
</evidence>
<dbReference type="Gene3D" id="1.10.260.40">
    <property type="entry name" value="lambda repressor-like DNA-binding domains"/>
    <property type="match status" value="1"/>
</dbReference>
<keyword evidence="1" id="KW-0805">Transcription regulation</keyword>
<evidence type="ECO:0000313" key="5">
    <source>
        <dbReference type="EMBL" id="AYG57550.1"/>
    </source>
</evidence>
<dbReference type="Pfam" id="PF00356">
    <property type="entry name" value="LacI"/>
    <property type="match status" value="1"/>
</dbReference>
<dbReference type="PROSITE" id="PS50932">
    <property type="entry name" value="HTH_LACI_2"/>
    <property type="match status" value="1"/>
</dbReference>
<feature type="domain" description="HTH lacI-type" evidence="4">
    <location>
        <begin position="10"/>
        <end position="51"/>
    </location>
</feature>
<dbReference type="OrthoDB" id="9805774at2"/>
<dbReference type="InterPro" id="IPR010982">
    <property type="entry name" value="Lambda_DNA-bd_dom_sf"/>
</dbReference>
<dbReference type="PANTHER" id="PTHR30146">
    <property type="entry name" value="LACI-RELATED TRANSCRIPTIONAL REPRESSOR"/>
    <property type="match status" value="1"/>
</dbReference>
<dbReference type="Proteomes" id="UP000282195">
    <property type="component" value="Chromosome"/>
</dbReference>
<dbReference type="SMART" id="SM00354">
    <property type="entry name" value="HTH_LACI"/>
    <property type="match status" value="1"/>
</dbReference>
<dbReference type="InterPro" id="IPR028082">
    <property type="entry name" value="Peripla_BP_I"/>
</dbReference>
<dbReference type="InterPro" id="IPR025997">
    <property type="entry name" value="SBP_2_dom"/>
</dbReference>
<dbReference type="GO" id="GO:0000976">
    <property type="term" value="F:transcription cis-regulatory region binding"/>
    <property type="evidence" value="ECO:0007669"/>
    <property type="project" value="TreeGrafter"/>
</dbReference>
<dbReference type="GO" id="GO:0003700">
    <property type="term" value="F:DNA-binding transcription factor activity"/>
    <property type="evidence" value="ECO:0007669"/>
    <property type="project" value="TreeGrafter"/>
</dbReference>
<evidence type="ECO:0000256" key="3">
    <source>
        <dbReference type="ARBA" id="ARBA00023163"/>
    </source>
</evidence>
<evidence type="ECO:0000256" key="1">
    <source>
        <dbReference type="ARBA" id="ARBA00023015"/>
    </source>
</evidence>
<dbReference type="SUPFAM" id="SSF53822">
    <property type="entry name" value="Periplasmic binding protein-like I"/>
    <property type="match status" value="1"/>
</dbReference>